<keyword evidence="3 9" id="KW-1134">Transmembrane beta strand</keyword>
<evidence type="ECO:0000256" key="4">
    <source>
        <dbReference type="ARBA" id="ARBA00022692"/>
    </source>
</evidence>
<protein>
    <submittedName>
        <fullName evidence="11">Multidrug transporter</fullName>
    </submittedName>
</protein>
<dbReference type="EMBL" id="MKCT01000001">
    <property type="protein sequence ID" value="OHX21343.1"/>
    <property type="molecule type" value="Genomic_DNA"/>
</dbReference>
<dbReference type="Gene3D" id="2.20.200.10">
    <property type="entry name" value="Outer membrane efflux proteins (OEP)"/>
    <property type="match status" value="1"/>
</dbReference>
<dbReference type="Proteomes" id="UP000180280">
    <property type="component" value="Unassembled WGS sequence"/>
</dbReference>
<keyword evidence="4 9" id="KW-0812">Transmembrane</keyword>
<feature type="chain" id="PRO_5044993963" evidence="9">
    <location>
        <begin position="31"/>
        <end position="486"/>
    </location>
</feature>
<evidence type="ECO:0000256" key="1">
    <source>
        <dbReference type="ARBA" id="ARBA00004370"/>
    </source>
</evidence>
<keyword evidence="12" id="KW-1185">Reference proteome</keyword>
<keyword evidence="6 9" id="KW-0472">Membrane</keyword>
<dbReference type="InterPro" id="IPR010131">
    <property type="entry name" value="MdtP/NodT-like"/>
</dbReference>
<comment type="similarity">
    <text evidence="2 9">Belongs to the outer membrane factor (OMF) (TC 1.B.17) family.</text>
</comment>
<evidence type="ECO:0000256" key="10">
    <source>
        <dbReference type="SAM" id="MobiDB-lite"/>
    </source>
</evidence>
<keyword evidence="8 9" id="KW-0449">Lipoprotein</keyword>
<reference evidence="11 12" key="1">
    <citation type="submission" date="2016-09" db="EMBL/GenBank/DDBJ databases">
        <title>Chromobacterium muskegensis sp. nov., an insecticidal bacterium isolated from Sphagnum bogs.</title>
        <authorList>
            <person name="Sparks M.E."/>
            <person name="Blackburn M.B."/>
            <person name="Gundersen-Rindal D.E."/>
            <person name="Mitchell A."/>
            <person name="Farrar R."/>
            <person name="Kuhar D."/>
        </authorList>
    </citation>
    <scope>NUCLEOTIDE SEQUENCE [LARGE SCALE GENOMIC DNA]</scope>
    <source>
        <strain evidence="11 12">14B-1</strain>
    </source>
</reference>
<evidence type="ECO:0000256" key="8">
    <source>
        <dbReference type="ARBA" id="ARBA00023288"/>
    </source>
</evidence>
<dbReference type="PANTHER" id="PTHR30203">
    <property type="entry name" value="OUTER MEMBRANE CATION EFFLUX PROTEIN"/>
    <property type="match status" value="1"/>
</dbReference>
<evidence type="ECO:0000313" key="11">
    <source>
        <dbReference type="EMBL" id="OHX21343.1"/>
    </source>
</evidence>
<accession>A0ABX3CGW6</accession>
<dbReference type="InterPro" id="IPR003423">
    <property type="entry name" value="OMP_efflux"/>
</dbReference>
<comment type="subcellular location">
    <subcellularLocation>
        <location evidence="9">Cell membrane</location>
        <topology evidence="9">Lipid-anchor</topology>
    </subcellularLocation>
    <subcellularLocation>
        <location evidence="1">Membrane</location>
    </subcellularLocation>
</comment>
<evidence type="ECO:0000256" key="5">
    <source>
        <dbReference type="ARBA" id="ARBA00022729"/>
    </source>
</evidence>
<feature type="signal peptide" evidence="9">
    <location>
        <begin position="1"/>
        <end position="30"/>
    </location>
</feature>
<dbReference type="Gene3D" id="1.20.1600.10">
    <property type="entry name" value="Outer membrane efflux proteins (OEP)"/>
    <property type="match status" value="1"/>
</dbReference>
<organism evidence="11 12">
    <name type="scientific">Chromobacterium sphagni</name>
    <dbReference type="NCBI Taxonomy" id="1903179"/>
    <lineage>
        <taxon>Bacteria</taxon>
        <taxon>Pseudomonadati</taxon>
        <taxon>Pseudomonadota</taxon>
        <taxon>Betaproteobacteria</taxon>
        <taxon>Neisseriales</taxon>
        <taxon>Chromobacteriaceae</taxon>
        <taxon>Chromobacterium</taxon>
    </lineage>
</organism>
<name>A0ABX3CGW6_9NEIS</name>
<keyword evidence="5 9" id="KW-0732">Signal</keyword>
<dbReference type="PANTHER" id="PTHR30203:SF20">
    <property type="entry name" value="MULTIDRUG RESISTANCE OUTER MEMBRANE PROTEIN MDTP-RELATED"/>
    <property type="match status" value="1"/>
</dbReference>
<feature type="region of interest" description="Disordered" evidence="10">
    <location>
        <begin position="38"/>
        <end position="57"/>
    </location>
</feature>
<dbReference type="Pfam" id="PF02321">
    <property type="entry name" value="OEP"/>
    <property type="match status" value="2"/>
</dbReference>
<evidence type="ECO:0000256" key="2">
    <source>
        <dbReference type="ARBA" id="ARBA00007613"/>
    </source>
</evidence>
<feature type="compositionally biased region" description="Polar residues" evidence="10">
    <location>
        <begin position="44"/>
        <end position="57"/>
    </location>
</feature>
<dbReference type="SUPFAM" id="SSF56954">
    <property type="entry name" value="Outer membrane efflux proteins (OEP)"/>
    <property type="match status" value="1"/>
</dbReference>
<evidence type="ECO:0000256" key="3">
    <source>
        <dbReference type="ARBA" id="ARBA00022452"/>
    </source>
</evidence>
<dbReference type="RefSeq" id="WP_071111300.1">
    <property type="nucleotide sequence ID" value="NZ_MKCT01000001.1"/>
</dbReference>
<proteinExistence type="inferred from homology"/>
<keyword evidence="7 9" id="KW-0564">Palmitate</keyword>
<evidence type="ECO:0000256" key="9">
    <source>
        <dbReference type="RuleBase" id="RU362097"/>
    </source>
</evidence>
<comment type="caution">
    <text evidence="11">The sequence shown here is derived from an EMBL/GenBank/DDBJ whole genome shotgun (WGS) entry which is preliminary data.</text>
</comment>
<sequence length="486" mass="51187">MNTFAPPTIAPCRPGLLISLALLLAGCAAAPDLGQPPQPKALPQYQNSQSLPSSANGQWADSQWWRKYGDAQLDALMDEALRQAPDMAAARARVVQAEGLAQQAGAALLPGADLNASINRAKQSYNNGMPAASVPQGFNTSGRATLDFSYELDFWGKNRAAVAAATSELTAAQADAAQARLVLTTSLAAGYAELARLFAERDAAAQALDVRSHTAALMRERQQQGMETLGSVRQAESREAAARADLEAADESIALQRHSLAALIGAGPDRGLAIARPASGLFRGQQLPATLAAELLGRRPDLAAARLRAEAAGKRIDVAQAQFYPNVNLTAFVGAQSLGLDLFAKSGSGIAGIGPAINLPIFRGGQLQGQYRVARADYDAAVASYDATLSQALREVADAVSSQAALTPQLEQRRLALQTADEAYRVSQNRYQGGLANYLDVLNTEDGVIASRRSLASLEARRFSLDIALIKALGGGYQPSEQQAAR</sequence>
<gene>
    <name evidence="11" type="ORF">BI344_02070</name>
</gene>
<dbReference type="NCBIfam" id="TIGR01845">
    <property type="entry name" value="outer_NodT"/>
    <property type="match status" value="1"/>
</dbReference>
<evidence type="ECO:0000256" key="6">
    <source>
        <dbReference type="ARBA" id="ARBA00023136"/>
    </source>
</evidence>
<evidence type="ECO:0000256" key="7">
    <source>
        <dbReference type="ARBA" id="ARBA00023139"/>
    </source>
</evidence>
<evidence type="ECO:0000313" key="12">
    <source>
        <dbReference type="Proteomes" id="UP000180280"/>
    </source>
</evidence>